<dbReference type="EMBL" id="JANRHJ010000011">
    <property type="protein sequence ID" value="MCR8874381.1"/>
    <property type="molecule type" value="Genomic_DNA"/>
</dbReference>
<feature type="region of interest" description="Disordered" evidence="1">
    <location>
        <begin position="39"/>
        <end position="59"/>
    </location>
</feature>
<reference evidence="2 3" key="1">
    <citation type="submission" date="2022-08" db="EMBL/GenBank/DDBJ databases">
        <authorList>
            <person name="Zeman M."/>
            <person name="Kubasova T."/>
        </authorList>
    </citation>
    <scope>NUCLEOTIDE SEQUENCE [LARGE SCALE GENOMIC DNA]</scope>
    <source>
        <strain evidence="2 3">ET62</strain>
    </source>
</reference>
<feature type="compositionally biased region" description="Basic and acidic residues" evidence="1">
    <location>
        <begin position="214"/>
        <end position="224"/>
    </location>
</feature>
<evidence type="ECO:0000313" key="2">
    <source>
        <dbReference type="EMBL" id="MCR8874381.1"/>
    </source>
</evidence>
<protein>
    <submittedName>
        <fullName evidence="2">DUF4122 domain-containing protein</fullName>
    </submittedName>
</protein>
<accession>A0AAW5N183</accession>
<evidence type="ECO:0000313" key="3">
    <source>
        <dbReference type="Proteomes" id="UP001204579"/>
    </source>
</evidence>
<dbReference type="AlphaFoldDB" id="A0AAW5N183"/>
<evidence type="ECO:0000256" key="1">
    <source>
        <dbReference type="SAM" id="MobiDB-lite"/>
    </source>
</evidence>
<dbReference type="InterPro" id="IPR025190">
    <property type="entry name" value="DUF4122"/>
</dbReference>
<comment type="caution">
    <text evidence="2">The sequence shown here is derived from an EMBL/GenBank/DDBJ whole genome shotgun (WGS) entry which is preliminary data.</text>
</comment>
<organism evidence="2 3">
    <name type="scientific">Phocaeicola barnesiae</name>
    <dbReference type="NCBI Taxonomy" id="376804"/>
    <lineage>
        <taxon>Bacteria</taxon>
        <taxon>Pseudomonadati</taxon>
        <taxon>Bacteroidota</taxon>
        <taxon>Bacteroidia</taxon>
        <taxon>Bacteroidales</taxon>
        <taxon>Bacteroidaceae</taxon>
        <taxon>Phocaeicola</taxon>
    </lineage>
</organism>
<dbReference type="Proteomes" id="UP001204579">
    <property type="component" value="Unassembled WGS sequence"/>
</dbReference>
<proteinExistence type="predicted"/>
<gene>
    <name evidence="2" type="ORF">NW209_10205</name>
</gene>
<feature type="region of interest" description="Disordered" evidence="1">
    <location>
        <begin position="196"/>
        <end position="224"/>
    </location>
</feature>
<keyword evidence="3" id="KW-1185">Reference proteome</keyword>
<sequence length="224" mass="25198">MEEVIYLSVRTACAAYILYKIWQTKSQVKRICDALYPVSSSSQTGKKETPAPEPPPEADVMGGTQSVYLDENTGETGAPFLSLPLEKDFIGEETEMPDEDVECTLDLERMRLLQEEQEELDAMNIPTEAVSQPLTQADLVNMADVLFNRNRARENEEQSSRAALTLHAIRETEMFAVIEAQVENKEVIEELMGRYLDEEGNPKPVRNSTPPKNESGKDWKTLIA</sequence>
<dbReference type="Pfam" id="PF13498">
    <property type="entry name" value="DUF4122"/>
    <property type="match status" value="1"/>
</dbReference>
<dbReference type="RefSeq" id="WP_204428945.1">
    <property type="nucleotide sequence ID" value="NZ_JANRHJ010000011.1"/>
</dbReference>
<name>A0AAW5N183_9BACT</name>